<evidence type="ECO:0000313" key="1">
    <source>
        <dbReference type="EMBL" id="CAF4481851.1"/>
    </source>
</evidence>
<reference evidence="1" key="1">
    <citation type="submission" date="2021-02" db="EMBL/GenBank/DDBJ databases">
        <authorList>
            <person name="Nowell W R."/>
        </authorList>
    </citation>
    <scope>NUCLEOTIDE SEQUENCE</scope>
</reference>
<protein>
    <submittedName>
        <fullName evidence="1">Uncharacterized protein</fullName>
    </submittedName>
</protein>
<name>A0A8S2X6W4_9BILA</name>
<feature type="non-terminal residue" evidence="1">
    <location>
        <position position="46"/>
    </location>
</feature>
<sequence length="46" mass="5730">MTHEDRLHRSMLDHLLHCHLRVFSEGRSYYYALKRDYCRKCMTDLQ</sequence>
<gene>
    <name evidence="1" type="ORF">GIL414_LOCUS33840</name>
</gene>
<evidence type="ECO:0000313" key="2">
    <source>
        <dbReference type="Proteomes" id="UP000681720"/>
    </source>
</evidence>
<comment type="caution">
    <text evidence="1">The sequence shown here is derived from an EMBL/GenBank/DDBJ whole genome shotgun (WGS) entry which is preliminary data.</text>
</comment>
<proteinExistence type="predicted"/>
<organism evidence="1 2">
    <name type="scientific">Rotaria magnacalcarata</name>
    <dbReference type="NCBI Taxonomy" id="392030"/>
    <lineage>
        <taxon>Eukaryota</taxon>
        <taxon>Metazoa</taxon>
        <taxon>Spiralia</taxon>
        <taxon>Gnathifera</taxon>
        <taxon>Rotifera</taxon>
        <taxon>Eurotatoria</taxon>
        <taxon>Bdelloidea</taxon>
        <taxon>Philodinida</taxon>
        <taxon>Philodinidae</taxon>
        <taxon>Rotaria</taxon>
    </lineage>
</organism>
<dbReference type="AlphaFoldDB" id="A0A8S2X6W4"/>
<dbReference type="EMBL" id="CAJOBJ010076433">
    <property type="protein sequence ID" value="CAF4481851.1"/>
    <property type="molecule type" value="Genomic_DNA"/>
</dbReference>
<accession>A0A8S2X6W4</accession>
<dbReference type="Proteomes" id="UP000681720">
    <property type="component" value="Unassembled WGS sequence"/>
</dbReference>